<dbReference type="PANTHER" id="PTHR47245">
    <property type="entry name" value="PEPTIDYLPROLYL ISOMERASE"/>
    <property type="match status" value="1"/>
</dbReference>
<evidence type="ECO:0000313" key="6">
    <source>
        <dbReference type="Proteomes" id="UP000093352"/>
    </source>
</evidence>
<dbReference type="InterPro" id="IPR023058">
    <property type="entry name" value="PPIase_PpiC_CS"/>
</dbReference>
<feature type="region of interest" description="Disordered" evidence="2">
    <location>
        <begin position="335"/>
        <end position="384"/>
    </location>
</feature>
<dbReference type="InterPro" id="IPR000297">
    <property type="entry name" value="PPIase_PpiC"/>
</dbReference>
<dbReference type="EMBL" id="MBEW02000017">
    <property type="protein sequence ID" value="RDY20917.1"/>
    <property type="molecule type" value="Genomic_DNA"/>
</dbReference>
<dbReference type="SUPFAM" id="SSF54534">
    <property type="entry name" value="FKBP-like"/>
    <property type="match status" value="1"/>
</dbReference>
<dbReference type="Gene3D" id="1.10.4030.10">
    <property type="entry name" value="Porin chaperone SurA, peptide-binding domain"/>
    <property type="match status" value="1"/>
</dbReference>
<accession>A0A371IK95</accession>
<proteinExistence type="predicted"/>
<dbReference type="STRING" id="1871336.BBG48_09845"/>
<dbReference type="PROSITE" id="PS01096">
    <property type="entry name" value="PPIC_PPIASE_1"/>
    <property type="match status" value="1"/>
</dbReference>
<dbReference type="SUPFAM" id="SSF109998">
    <property type="entry name" value="Triger factor/SurA peptide-binding domain-like"/>
    <property type="match status" value="1"/>
</dbReference>
<feature type="chain" id="PRO_5016868756" evidence="3">
    <location>
        <begin position="30"/>
        <end position="384"/>
    </location>
</feature>
<feature type="compositionally biased region" description="Basic and acidic residues" evidence="2">
    <location>
        <begin position="335"/>
        <end position="366"/>
    </location>
</feature>
<dbReference type="RefSeq" id="WP_068913208.1">
    <property type="nucleotide sequence ID" value="NZ_MBEW02000017.1"/>
</dbReference>
<keyword evidence="6" id="KW-1185">Reference proteome</keyword>
<dbReference type="PANTHER" id="PTHR47245:SF2">
    <property type="entry name" value="PEPTIDYL-PROLYL CIS-TRANS ISOMERASE HP_0175-RELATED"/>
    <property type="match status" value="1"/>
</dbReference>
<dbReference type="Proteomes" id="UP000093352">
    <property type="component" value="Unassembled WGS sequence"/>
</dbReference>
<dbReference type="AlphaFoldDB" id="A0A371IK95"/>
<gene>
    <name evidence="5" type="ORF">BBG48_007590</name>
</gene>
<dbReference type="InterPro" id="IPR027304">
    <property type="entry name" value="Trigger_fact/SurA_dom_sf"/>
</dbReference>
<evidence type="ECO:0000256" key="2">
    <source>
        <dbReference type="SAM" id="MobiDB-lite"/>
    </source>
</evidence>
<dbReference type="Pfam" id="PF13623">
    <property type="entry name" value="SurA_N_2"/>
    <property type="match status" value="1"/>
</dbReference>
<dbReference type="InterPro" id="IPR046357">
    <property type="entry name" value="PPIase_dom_sf"/>
</dbReference>
<feature type="signal peptide" evidence="3">
    <location>
        <begin position="1"/>
        <end position="29"/>
    </location>
</feature>
<evidence type="ECO:0000259" key="4">
    <source>
        <dbReference type="PROSITE" id="PS50198"/>
    </source>
</evidence>
<sequence>MKRILKSALAVLLALTVAACGSKSGKAIATVNGENITYSRYVQELALFKSQIQMQFGDSIWSQTFPGSDETFLQNLKTQILDNLVVNTLLKQEAEKAGLKLDEAKYNEAVKQTLDGMNKDEMLKKYYEDNKINEEYIKQMIKESMLAQAYHDDYISKNAATEDEIKKYYEDNKATQFTDEQVKASHILIKTQDQDGNPLPQDQQDAAKAKIDDIAKKIKAGESFEALAKEFSQDGSKDNGGDLGYFRKNEMVPEFEQKAFSMNVGEISEPVKTQYGYHLIKLTDKKSSTPTLEEVKDSIKSTIEEKKFSDYLTKLKDDKEKVKKSEDLLKDAEKDIKEDALKQEPAADKNATKDETSKEQTKDAAKDAPATEQKETDKTESKAK</sequence>
<protein>
    <submittedName>
        <fullName evidence="5">Peptidylprolyl isomerase</fullName>
    </submittedName>
</protein>
<dbReference type="Gene3D" id="3.10.50.40">
    <property type="match status" value="1"/>
</dbReference>
<feature type="compositionally biased region" description="Basic and acidic residues" evidence="2">
    <location>
        <begin position="372"/>
        <end position="384"/>
    </location>
</feature>
<keyword evidence="1" id="KW-0697">Rotamase</keyword>
<dbReference type="GO" id="GO:0003755">
    <property type="term" value="F:peptidyl-prolyl cis-trans isomerase activity"/>
    <property type="evidence" value="ECO:0007669"/>
    <property type="project" value="UniProtKB-KW"/>
</dbReference>
<dbReference type="PROSITE" id="PS51257">
    <property type="entry name" value="PROKAR_LIPOPROTEIN"/>
    <property type="match status" value="1"/>
</dbReference>
<comment type="caution">
    <text evidence="5">The sequence shown here is derived from an EMBL/GenBank/DDBJ whole genome shotgun (WGS) entry which is preliminary data.</text>
</comment>
<organism evidence="5 6">
    <name type="scientific">Criibacterium bergeronii</name>
    <dbReference type="NCBI Taxonomy" id="1871336"/>
    <lineage>
        <taxon>Bacteria</taxon>
        <taxon>Bacillati</taxon>
        <taxon>Bacillota</taxon>
        <taxon>Clostridia</taxon>
        <taxon>Peptostreptococcales</taxon>
        <taxon>Filifactoraceae</taxon>
        <taxon>Criibacterium</taxon>
    </lineage>
</organism>
<reference evidence="5 6" key="1">
    <citation type="journal article" date="2016" name="Genome Announc.">
        <title>Draft Genome Sequence of Criibacterium bergeronii gen. nov., sp. nov., Strain CCRI-22567T, Isolated from a Vaginal Sample from a Woman with Bacterial Vaginosis.</title>
        <authorList>
            <person name="Maheux A.F."/>
            <person name="Berube E."/>
            <person name="Boudreau D.K."/>
            <person name="Raymond F."/>
            <person name="Corbeil J."/>
            <person name="Roy P.H."/>
            <person name="Boissinot M."/>
            <person name="Omar R.F."/>
        </authorList>
    </citation>
    <scope>NUCLEOTIDE SEQUENCE [LARGE SCALE GENOMIC DNA]</scope>
    <source>
        <strain evidence="5 6">CCRI-22567</strain>
    </source>
</reference>
<keyword evidence="1 5" id="KW-0413">Isomerase</keyword>
<dbReference type="PROSITE" id="PS50198">
    <property type="entry name" value="PPIC_PPIASE_2"/>
    <property type="match status" value="1"/>
</dbReference>
<dbReference type="InterPro" id="IPR050245">
    <property type="entry name" value="PrsA_foldase"/>
</dbReference>
<evidence type="ECO:0000256" key="1">
    <source>
        <dbReference type="PROSITE-ProRule" id="PRU00278"/>
    </source>
</evidence>
<dbReference type="Pfam" id="PF13616">
    <property type="entry name" value="Rotamase_3"/>
    <property type="match status" value="1"/>
</dbReference>
<evidence type="ECO:0000256" key="3">
    <source>
        <dbReference type="SAM" id="SignalP"/>
    </source>
</evidence>
<feature type="domain" description="PpiC" evidence="4">
    <location>
        <begin position="179"/>
        <end position="284"/>
    </location>
</feature>
<evidence type="ECO:0000313" key="5">
    <source>
        <dbReference type="EMBL" id="RDY20917.1"/>
    </source>
</evidence>
<name>A0A371IK95_9FIRM</name>
<keyword evidence="3" id="KW-0732">Signal</keyword>